<organism evidence="1 2">
    <name type="scientific">Euplotes crassus</name>
    <dbReference type="NCBI Taxonomy" id="5936"/>
    <lineage>
        <taxon>Eukaryota</taxon>
        <taxon>Sar</taxon>
        <taxon>Alveolata</taxon>
        <taxon>Ciliophora</taxon>
        <taxon>Intramacronucleata</taxon>
        <taxon>Spirotrichea</taxon>
        <taxon>Hypotrichia</taxon>
        <taxon>Euplotida</taxon>
        <taxon>Euplotidae</taxon>
        <taxon>Moneuplotes</taxon>
    </lineage>
</organism>
<reference evidence="1" key="1">
    <citation type="submission" date="2023-07" db="EMBL/GenBank/DDBJ databases">
        <authorList>
            <consortium name="AG Swart"/>
            <person name="Singh M."/>
            <person name="Singh A."/>
            <person name="Seah K."/>
            <person name="Emmerich C."/>
        </authorList>
    </citation>
    <scope>NUCLEOTIDE SEQUENCE</scope>
    <source>
        <strain evidence="1">DP1</strain>
    </source>
</reference>
<keyword evidence="2" id="KW-1185">Reference proteome</keyword>
<comment type="caution">
    <text evidence="1">The sequence shown here is derived from an EMBL/GenBank/DDBJ whole genome shotgun (WGS) entry which is preliminary data.</text>
</comment>
<proteinExistence type="predicted"/>
<dbReference type="EMBL" id="CAMPGE010010258">
    <property type="protein sequence ID" value="CAI2369106.1"/>
    <property type="molecule type" value="Genomic_DNA"/>
</dbReference>
<sequence length="137" mass="15655">MEDILSLKFFLPFLRSSKPSKSDSRLTYTSLGTTNKLISLEAEIDKDSFSAEIDEPVNNVIGWCNFRSCGWGRSKKFRIWGINYRNNGIVGNLWCLIVLEGRMLETLGCIMDEGQDKASRIHTFIYFQVICLHPPSL</sequence>
<evidence type="ECO:0000313" key="2">
    <source>
        <dbReference type="Proteomes" id="UP001295684"/>
    </source>
</evidence>
<gene>
    <name evidence="1" type="ORF">ECRASSUSDP1_LOCUS10403</name>
</gene>
<accession>A0AAD1UJR2</accession>
<dbReference type="Proteomes" id="UP001295684">
    <property type="component" value="Unassembled WGS sequence"/>
</dbReference>
<protein>
    <submittedName>
        <fullName evidence="1">Uncharacterized protein</fullName>
    </submittedName>
</protein>
<dbReference type="AlphaFoldDB" id="A0AAD1UJR2"/>
<name>A0AAD1UJR2_EUPCR</name>
<evidence type="ECO:0000313" key="1">
    <source>
        <dbReference type="EMBL" id="CAI2369106.1"/>
    </source>
</evidence>